<proteinExistence type="inferred from homology"/>
<dbReference type="Proteomes" id="UP000011083">
    <property type="component" value="Unassembled WGS sequence"/>
</dbReference>
<name>L8GKM2_ACACF</name>
<dbReference type="PRINTS" id="PR00926">
    <property type="entry name" value="MITOCARRIER"/>
</dbReference>
<evidence type="ECO:0000256" key="6">
    <source>
        <dbReference type="PROSITE-ProRule" id="PRU00282"/>
    </source>
</evidence>
<keyword evidence="5 6" id="KW-0472">Membrane</keyword>
<accession>L8GKM2</accession>
<sequence length="308" mass="33631">MTTTEHKGAVPAAVAPRKDPVRTANYLLYGAIAGICSKTATAPLERLRILQMVEHLHGGEGRYQGILRPLLIIAREEGIRGYWKGNATNVVRIIPTSAARFYTFEIYKTFLRRFVRRDQLNTGEVLLASASAGTTAAVVTFPMDFVRTRLTVQTAGNTYYRGVTNAVLSIYRQEGLLGFYKGVTAAVLNTAPYIAINFTTYEKLKEYTQAGGGSPGTVLSLAMGAIAGTLATTISYPADLIRKRIIVQEMGGKEGTYGGISDAVRKIMREEGPKGFYRGLTATYLKVVPSTAVTWWVIELCRSLSTNP</sequence>
<dbReference type="GeneID" id="14914144"/>
<dbReference type="VEuPathDB" id="AmoebaDB:ACA1_024180"/>
<evidence type="ECO:0000256" key="2">
    <source>
        <dbReference type="ARBA" id="ARBA00022448"/>
    </source>
</evidence>
<evidence type="ECO:0000256" key="5">
    <source>
        <dbReference type="ARBA" id="ARBA00023136"/>
    </source>
</evidence>
<reference evidence="8 9" key="1">
    <citation type="journal article" date="2013" name="Genome Biol.">
        <title>Genome of Acanthamoeba castellanii highlights extensive lateral gene transfer and early evolution of tyrosine kinase signaling.</title>
        <authorList>
            <person name="Clarke M."/>
            <person name="Lohan A.J."/>
            <person name="Liu B."/>
            <person name="Lagkouvardos I."/>
            <person name="Roy S."/>
            <person name="Zafar N."/>
            <person name="Bertelli C."/>
            <person name="Schilde C."/>
            <person name="Kianianmomeni A."/>
            <person name="Burglin T.R."/>
            <person name="Frech C."/>
            <person name="Turcotte B."/>
            <person name="Kopec K.O."/>
            <person name="Synnott J.M."/>
            <person name="Choo C."/>
            <person name="Paponov I."/>
            <person name="Finkler A."/>
            <person name="Soon Heng Tan C."/>
            <person name="Hutchins A.P."/>
            <person name="Weinmeier T."/>
            <person name="Rattei T."/>
            <person name="Chu J.S."/>
            <person name="Gimenez G."/>
            <person name="Irimia M."/>
            <person name="Rigden D.J."/>
            <person name="Fitzpatrick D.A."/>
            <person name="Lorenzo-Morales J."/>
            <person name="Bateman A."/>
            <person name="Chiu C.H."/>
            <person name="Tang P."/>
            <person name="Hegemann P."/>
            <person name="Fromm H."/>
            <person name="Raoult D."/>
            <person name="Greub G."/>
            <person name="Miranda-Saavedra D."/>
            <person name="Chen N."/>
            <person name="Nash P."/>
            <person name="Ginger M.L."/>
            <person name="Horn M."/>
            <person name="Schaap P."/>
            <person name="Caler L."/>
            <person name="Loftus B."/>
        </authorList>
    </citation>
    <scope>NUCLEOTIDE SEQUENCE [LARGE SCALE GENOMIC DNA]</scope>
    <source>
        <strain evidence="8 9">Neff</strain>
    </source>
</reference>
<dbReference type="PANTHER" id="PTHR24089">
    <property type="entry name" value="SOLUTE CARRIER FAMILY 25"/>
    <property type="match status" value="1"/>
</dbReference>
<organism evidence="8 9">
    <name type="scientific">Acanthamoeba castellanii (strain ATCC 30010 / Neff)</name>
    <dbReference type="NCBI Taxonomy" id="1257118"/>
    <lineage>
        <taxon>Eukaryota</taxon>
        <taxon>Amoebozoa</taxon>
        <taxon>Discosea</taxon>
        <taxon>Longamoebia</taxon>
        <taxon>Centramoebida</taxon>
        <taxon>Acanthamoebidae</taxon>
        <taxon>Acanthamoeba</taxon>
    </lineage>
</organism>
<evidence type="ECO:0000256" key="7">
    <source>
        <dbReference type="RuleBase" id="RU000488"/>
    </source>
</evidence>
<dbReference type="GO" id="GO:0016020">
    <property type="term" value="C:membrane"/>
    <property type="evidence" value="ECO:0007669"/>
    <property type="project" value="UniProtKB-SubCell"/>
</dbReference>
<feature type="repeat" description="Solcar" evidence="6">
    <location>
        <begin position="21"/>
        <end position="110"/>
    </location>
</feature>
<dbReference type="EMBL" id="KB008088">
    <property type="protein sequence ID" value="ELR13590.1"/>
    <property type="molecule type" value="Genomic_DNA"/>
</dbReference>
<dbReference type="GO" id="GO:0055085">
    <property type="term" value="P:transmembrane transport"/>
    <property type="evidence" value="ECO:0007669"/>
    <property type="project" value="InterPro"/>
</dbReference>
<keyword evidence="9" id="KW-1185">Reference proteome</keyword>
<comment type="subcellular location">
    <subcellularLocation>
        <location evidence="1">Membrane</location>
        <topology evidence="1">Multi-pass membrane protein</topology>
    </subcellularLocation>
</comment>
<protein>
    <submittedName>
        <fullName evidence="8">Mitochondrial carrier protein</fullName>
    </submittedName>
</protein>
<evidence type="ECO:0000256" key="1">
    <source>
        <dbReference type="ARBA" id="ARBA00004141"/>
    </source>
</evidence>
<dbReference type="RefSeq" id="XP_004335603.1">
    <property type="nucleotide sequence ID" value="XM_004335555.1"/>
</dbReference>
<keyword evidence="3 6" id="KW-0812">Transmembrane</keyword>
<dbReference type="AlphaFoldDB" id="L8GKM2"/>
<evidence type="ECO:0000313" key="9">
    <source>
        <dbReference type="Proteomes" id="UP000011083"/>
    </source>
</evidence>
<dbReference type="InterPro" id="IPR023395">
    <property type="entry name" value="MCP_dom_sf"/>
</dbReference>
<gene>
    <name evidence="8" type="ORF">ACA1_024180</name>
</gene>
<dbReference type="SUPFAM" id="SSF103506">
    <property type="entry name" value="Mitochondrial carrier"/>
    <property type="match status" value="1"/>
</dbReference>
<dbReference type="OMA" id="INVYRIA"/>
<feature type="repeat" description="Solcar" evidence="6">
    <location>
        <begin position="215"/>
        <end position="304"/>
    </location>
</feature>
<comment type="similarity">
    <text evidence="7">Belongs to the mitochondrial carrier (TC 2.A.29) family.</text>
</comment>
<dbReference type="PROSITE" id="PS50920">
    <property type="entry name" value="SOLCAR"/>
    <property type="match status" value="3"/>
</dbReference>
<evidence type="ECO:0000256" key="4">
    <source>
        <dbReference type="ARBA" id="ARBA00022737"/>
    </source>
</evidence>
<keyword evidence="4" id="KW-0677">Repeat</keyword>
<keyword evidence="2 7" id="KW-0813">Transport</keyword>
<evidence type="ECO:0000256" key="3">
    <source>
        <dbReference type="ARBA" id="ARBA00022692"/>
    </source>
</evidence>
<feature type="repeat" description="Solcar" evidence="6">
    <location>
        <begin position="120"/>
        <end position="207"/>
    </location>
</feature>
<dbReference type="InterPro" id="IPR002067">
    <property type="entry name" value="MCP"/>
</dbReference>
<dbReference type="STRING" id="1257118.L8GKM2"/>
<dbReference type="KEGG" id="acan:ACA1_024180"/>
<dbReference type="OrthoDB" id="270584at2759"/>
<evidence type="ECO:0000313" key="8">
    <source>
        <dbReference type="EMBL" id="ELR13590.1"/>
    </source>
</evidence>
<dbReference type="Pfam" id="PF00153">
    <property type="entry name" value="Mito_carr"/>
    <property type="match status" value="3"/>
</dbReference>
<dbReference type="Gene3D" id="1.50.40.10">
    <property type="entry name" value="Mitochondrial carrier domain"/>
    <property type="match status" value="1"/>
</dbReference>
<dbReference type="InterPro" id="IPR018108">
    <property type="entry name" value="MCP_transmembrane"/>
</dbReference>